<dbReference type="EMBL" id="PIPL01000002">
    <property type="protein sequence ID" value="RUO24414.1"/>
    <property type="molecule type" value="Genomic_DNA"/>
</dbReference>
<comment type="subunit">
    <text evidence="6">Heterooligomer composed of large and small subunits.</text>
</comment>
<proteinExistence type="inferred from homology"/>
<dbReference type="EC" id="3.1.11.6" evidence="6"/>
<evidence type="ECO:0000256" key="2">
    <source>
        <dbReference type="ARBA" id="ARBA00022490"/>
    </source>
</evidence>
<reference evidence="8 9" key="1">
    <citation type="journal article" date="2011" name="Front. Microbiol.">
        <title>Genomic signatures of strain selection and enhancement in Bacillus atrophaeus var. globigii, a historical biowarfare simulant.</title>
        <authorList>
            <person name="Gibbons H.S."/>
            <person name="Broomall S.M."/>
            <person name="McNew L.A."/>
            <person name="Daligault H."/>
            <person name="Chapman C."/>
            <person name="Bruce D."/>
            <person name="Karavis M."/>
            <person name="Krepps M."/>
            <person name="McGregor P.A."/>
            <person name="Hong C."/>
            <person name="Park K.H."/>
            <person name="Akmal A."/>
            <person name="Feldman A."/>
            <person name="Lin J.S."/>
            <person name="Chang W.E."/>
            <person name="Higgs B.W."/>
            <person name="Demirev P."/>
            <person name="Lindquist J."/>
            <person name="Liem A."/>
            <person name="Fochler E."/>
            <person name="Read T.D."/>
            <person name="Tapia R."/>
            <person name="Johnson S."/>
            <person name="Bishop-Lilly K.A."/>
            <person name="Detter C."/>
            <person name="Han C."/>
            <person name="Sozhamannan S."/>
            <person name="Rosenzweig C.N."/>
            <person name="Skowronski E.W."/>
        </authorList>
    </citation>
    <scope>NUCLEOTIDE SEQUENCE [LARGE SCALE GENOMIC DNA]</scope>
    <source>
        <strain evidence="8 9">MLST1</strain>
    </source>
</reference>
<dbReference type="PANTHER" id="PTHR34137:SF1">
    <property type="entry name" value="EXODEOXYRIBONUCLEASE 7 SMALL SUBUNIT"/>
    <property type="match status" value="1"/>
</dbReference>
<evidence type="ECO:0000256" key="7">
    <source>
        <dbReference type="SAM" id="MobiDB-lite"/>
    </source>
</evidence>
<dbReference type="HAMAP" id="MF_00337">
    <property type="entry name" value="Exonuc_7_S"/>
    <property type="match status" value="1"/>
</dbReference>
<sequence>MSDQQATSEATFEQAMNELEKIVSNLEQGDLPLEQSLQQFERAIELSRLSQQKLQQAEQKVSMLLRQGQEEELKPLADNGPTQTTE</sequence>
<dbReference type="AlphaFoldDB" id="A0A432W4Q2"/>
<protein>
    <recommendedName>
        <fullName evidence="6">Exodeoxyribonuclease 7 small subunit</fullName>
        <ecNumber evidence="6">3.1.11.6</ecNumber>
    </recommendedName>
    <alternativeName>
        <fullName evidence="6">Exodeoxyribonuclease VII small subunit</fullName>
        <shortName evidence="6">Exonuclease VII small subunit</shortName>
    </alternativeName>
</protein>
<comment type="similarity">
    <text evidence="1 6">Belongs to the XseB family.</text>
</comment>
<dbReference type="NCBIfam" id="TIGR01280">
    <property type="entry name" value="xseB"/>
    <property type="match status" value="1"/>
</dbReference>
<evidence type="ECO:0000256" key="4">
    <source>
        <dbReference type="ARBA" id="ARBA00022801"/>
    </source>
</evidence>
<dbReference type="NCBIfam" id="NF002140">
    <property type="entry name" value="PRK00977.1-4"/>
    <property type="match status" value="1"/>
</dbReference>
<dbReference type="Proteomes" id="UP000288293">
    <property type="component" value="Unassembled WGS sequence"/>
</dbReference>
<organism evidence="8 9">
    <name type="scientific">Aliidiomarina minuta</name>
    <dbReference type="NCBI Taxonomy" id="880057"/>
    <lineage>
        <taxon>Bacteria</taxon>
        <taxon>Pseudomonadati</taxon>
        <taxon>Pseudomonadota</taxon>
        <taxon>Gammaproteobacteria</taxon>
        <taxon>Alteromonadales</taxon>
        <taxon>Idiomarinaceae</taxon>
        <taxon>Aliidiomarina</taxon>
    </lineage>
</organism>
<evidence type="ECO:0000256" key="6">
    <source>
        <dbReference type="HAMAP-Rule" id="MF_00337"/>
    </source>
</evidence>
<evidence type="ECO:0000256" key="5">
    <source>
        <dbReference type="ARBA" id="ARBA00022839"/>
    </source>
</evidence>
<comment type="catalytic activity">
    <reaction evidence="6">
        <text>Exonucleolytic cleavage in either 5'- to 3'- or 3'- to 5'-direction to yield nucleoside 5'-phosphates.</text>
        <dbReference type="EC" id="3.1.11.6"/>
    </reaction>
</comment>
<keyword evidence="5 6" id="KW-0269">Exonuclease</keyword>
<keyword evidence="4 6" id="KW-0378">Hydrolase</keyword>
<dbReference type="Pfam" id="PF02609">
    <property type="entry name" value="Exonuc_VII_S"/>
    <property type="match status" value="1"/>
</dbReference>
<dbReference type="InterPro" id="IPR037004">
    <property type="entry name" value="Exonuc_VII_ssu_sf"/>
</dbReference>
<dbReference type="PIRSF" id="PIRSF006488">
    <property type="entry name" value="Exonuc_VII_S"/>
    <property type="match status" value="1"/>
</dbReference>
<dbReference type="GO" id="GO:0005829">
    <property type="term" value="C:cytosol"/>
    <property type="evidence" value="ECO:0007669"/>
    <property type="project" value="TreeGrafter"/>
</dbReference>
<feature type="region of interest" description="Disordered" evidence="7">
    <location>
        <begin position="65"/>
        <end position="86"/>
    </location>
</feature>
<evidence type="ECO:0000256" key="1">
    <source>
        <dbReference type="ARBA" id="ARBA00009998"/>
    </source>
</evidence>
<keyword evidence="3 6" id="KW-0540">Nuclease</keyword>
<comment type="caution">
    <text evidence="8">The sequence shown here is derived from an EMBL/GenBank/DDBJ whole genome shotgun (WGS) entry which is preliminary data.</text>
</comment>
<dbReference type="PANTHER" id="PTHR34137">
    <property type="entry name" value="EXODEOXYRIBONUCLEASE 7 SMALL SUBUNIT"/>
    <property type="match status" value="1"/>
</dbReference>
<dbReference type="GO" id="GO:0008855">
    <property type="term" value="F:exodeoxyribonuclease VII activity"/>
    <property type="evidence" value="ECO:0007669"/>
    <property type="project" value="UniProtKB-UniRule"/>
</dbReference>
<evidence type="ECO:0000256" key="3">
    <source>
        <dbReference type="ARBA" id="ARBA00022722"/>
    </source>
</evidence>
<accession>A0A432W4Q2</accession>
<name>A0A432W4Q2_9GAMM</name>
<dbReference type="OrthoDB" id="5591562at2"/>
<dbReference type="RefSeq" id="WP_126804117.1">
    <property type="nucleotide sequence ID" value="NZ_PIPL01000002.1"/>
</dbReference>
<dbReference type="GO" id="GO:0006308">
    <property type="term" value="P:DNA catabolic process"/>
    <property type="evidence" value="ECO:0007669"/>
    <property type="project" value="UniProtKB-UniRule"/>
</dbReference>
<comment type="function">
    <text evidence="6">Bidirectionally degrades single-stranded DNA into large acid-insoluble oligonucleotides, which are then degraded further into small acid-soluble oligonucleotides.</text>
</comment>
<evidence type="ECO:0000313" key="8">
    <source>
        <dbReference type="EMBL" id="RUO24414.1"/>
    </source>
</evidence>
<comment type="subcellular location">
    <subcellularLocation>
        <location evidence="6">Cytoplasm</location>
    </subcellularLocation>
</comment>
<evidence type="ECO:0000313" key="9">
    <source>
        <dbReference type="Proteomes" id="UP000288293"/>
    </source>
</evidence>
<dbReference type="GO" id="GO:0009318">
    <property type="term" value="C:exodeoxyribonuclease VII complex"/>
    <property type="evidence" value="ECO:0007669"/>
    <property type="project" value="UniProtKB-UniRule"/>
</dbReference>
<dbReference type="InterPro" id="IPR003761">
    <property type="entry name" value="Exonuc_VII_S"/>
</dbReference>
<gene>
    <name evidence="6" type="primary">xseB</name>
    <name evidence="8" type="ORF">CWE09_11155</name>
</gene>
<keyword evidence="9" id="KW-1185">Reference proteome</keyword>
<dbReference type="SUPFAM" id="SSF116842">
    <property type="entry name" value="XseB-like"/>
    <property type="match status" value="1"/>
</dbReference>
<dbReference type="Gene3D" id="1.10.287.1040">
    <property type="entry name" value="Exonuclease VII, small subunit"/>
    <property type="match status" value="1"/>
</dbReference>
<keyword evidence="2 6" id="KW-0963">Cytoplasm</keyword>